<dbReference type="PANTHER" id="PTHR47204">
    <property type="entry name" value="OS02G0168900 PROTEIN"/>
    <property type="match status" value="1"/>
</dbReference>
<keyword evidence="3" id="KW-1185">Reference proteome</keyword>
<reference evidence="2 3" key="1">
    <citation type="journal article" date="2015" name="BMC Genomics">
        <title>Gene expression during zombie ant biting behavior reflects the complexity underlying fungal parasitic behavioral manipulation.</title>
        <authorList>
            <person name="de Bekker C."/>
            <person name="Ohm R.A."/>
            <person name="Loreto R.G."/>
            <person name="Sebastian A."/>
            <person name="Albert I."/>
            <person name="Merrow M."/>
            <person name="Brachmann A."/>
            <person name="Hughes D.P."/>
        </authorList>
    </citation>
    <scope>NUCLEOTIDE SEQUENCE [LARGE SCALE GENOMIC DNA]</scope>
    <source>
        <strain evidence="2 3">SC16a</strain>
    </source>
</reference>
<evidence type="ECO:0000313" key="2">
    <source>
        <dbReference type="EMBL" id="PFH56507.1"/>
    </source>
</evidence>
<dbReference type="Proteomes" id="UP000037136">
    <property type="component" value="Unassembled WGS sequence"/>
</dbReference>
<dbReference type="Gene3D" id="2.40.128.680">
    <property type="match status" value="1"/>
</dbReference>
<feature type="region of interest" description="Disordered" evidence="1">
    <location>
        <begin position="78"/>
        <end position="107"/>
    </location>
</feature>
<comment type="caution">
    <text evidence="2">The sequence shown here is derived from an EMBL/GenBank/DDBJ whole genome shotgun (WGS) entry which is preliminary data.</text>
</comment>
<dbReference type="OrthoDB" id="6222486at2759"/>
<protein>
    <submittedName>
        <fullName evidence="2">Uncharacterized protein</fullName>
    </submittedName>
</protein>
<dbReference type="EMBL" id="LAZP02000564">
    <property type="protein sequence ID" value="PFH56507.1"/>
    <property type="molecule type" value="Genomic_DNA"/>
</dbReference>
<dbReference type="GO" id="GO:0032299">
    <property type="term" value="C:ribonuclease H2 complex"/>
    <property type="evidence" value="ECO:0007669"/>
    <property type="project" value="InterPro"/>
</dbReference>
<dbReference type="AlphaFoldDB" id="A0A2A9P6E1"/>
<proteinExistence type="predicted"/>
<dbReference type="InterPro" id="IPR013924">
    <property type="entry name" value="RNase_H2_suC"/>
</dbReference>
<reference evidence="2 3" key="2">
    <citation type="journal article" date="2017" name="Sci. Rep.">
        <title>Ant-infecting Ophiocordyceps genomes reveal a high diversity of potential behavioral manipulation genes and a possible major role for enterotoxins.</title>
        <authorList>
            <person name="de Bekker C."/>
            <person name="Ohm R.A."/>
            <person name="Evans H.C."/>
            <person name="Brachmann A."/>
            <person name="Hughes D.P."/>
        </authorList>
    </citation>
    <scope>NUCLEOTIDE SEQUENCE [LARGE SCALE GENOMIC DNA]</scope>
    <source>
        <strain evidence="2 3">SC16a</strain>
    </source>
</reference>
<dbReference type="Pfam" id="PF08615">
    <property type="entry name" value="RNase_H2_suC"/>
    <property type="match status" value="1"/>
</dbReference>
<dbReference type="STRING" id="268505.A0A2A9P6E1"/>
<organism evidence="2 3">
    <name type="scientific">Ophiocordyceps unilateralis</name>
    <name type="common">Zombie-ant fungus</name>
    <name type="synonym">Torrubia unilateralis</name>
    <dbReference type="NCBI Taxonomy" id="268505"/>
    <lineage>
        <taxon>Eukaryota</taxon>
        <taxon>Fungi</taxon>
        <taxon>Dikarya</taxon>
        <taxon>Ascomycota</taxon>
        <taxon>Pezizomycotina</taxon>
        <taxon>Sordariomycetes</taxon>
        <taxon>Hypocreomycetidae</taxon>
        <taxon>Hypocreales</taxon>
        <taxon>Ophiocordycipitaceae</taxon>
        <taxon>Ophiocordyceps</taxon>
    </lineage>
</organism>
<evidence type="ECO:0000256" key="1">
    <source>
        <dbReference type="SAM" id="MobiDB-lite"/>
    </source>
</evidence>
<sequence>MGDSMLAIADNEGQRKRKAVPNLLPCHIHHTGPVDSMHGYWAPGTKKDGPIVAFFRGRELHGRIVPVPDECQGLVVQREPASKKVKLSEVPGQDEQEGKDDKDTTANTDTENLQATACFDHMCVWSHETVANFTDDEYMRALGEWLYLAGKINSYPDPDEALKSWSQS</sequence>
<dbReference type="PANTHER" id="PTHR47204:SF1">
    <property type="entry name" value="RIBONUCLEASE H2 SUBUNIT C"/>
    <property type="match status" value="1"/>
</dbReference>
<evidence type="ECO:0000313" key="3">
    <source>
        <dbReference type="Proteomes" id="UP000037136"/>
    </source>
</evidence>
<name>A0A2A9P6E1_OPHUN</name>
<dbReference type="GO" id="GO:0006401">
    <property type="term" value="P:RNA catabolic process"/>
    <property type="evidence" value="ECO:0007669"/>
    <property type="project" value="InterPro"/>
</dbReference>
<accession>A0A2A9P6E1</accession>
<gene>
    <name evidence="2" type="ORF">XA68_16404</name>
</gene>
<dbReference type="CDD" id="cd09271">
    <property type="entry name" value="RNase_H2-C"/>
    <property type="match status" value="1"/>
</dbReference>